<evidence type="ECO:0000313" key="2">
    <source>
        <dbReference type="Proteomes" id="UP001062846"/>
    </source>
</evidence>
<organism evidence="1 2">
    <name type="scientific">Rhododendron molle</name>
    <name type="common">Chinese azalea</name>
    <name type="synonym">Azalea mollis</name>
    <dbReference type="NCBI Taxonomy" id="49168"/>
    <lineage>
        <taxon>Eukaryota</taxon>
        <taxon>Viridiplantae</taxon>
        <taxon>Streptophyta</taxon>
        <taxon>Embryophyta</taxon>
        <taxon>Tracheophyta</taxon>
        <taxon>Spermatophyta</taxon>
        <taxon>Magnoliopsida</taxon>
        <taxon>eudicotyledons</taxon>
        <taxon>Gunneridae</taxon>
        <taxon>Pentapetalae</taxon>
        <taxon>asterids</taxon>
        <taxon>Ericales</taxon>
        <taxon>Ericaceae</taxon>
        <taxon>Ericoideae</taxon>
        <taxon>Rhodoreae</taxon>
        <taxon>Rhododendron</taxon>
    </lineage>
</organism>
<dbReference type="EMBL" id="CM046390">
    <property type="protein sequence ID" value="KAI8563441.1"/>
    <property type="molecule type" value="Genomic_DNA"/>
</dbReference>
<keyword evidence="2" id="KW-1185">Reference proteome</keyword>
<protein>
    <submittedName>
        <fullName evidence="1">Uncharacterized protein</fullName>
    </submittedName>
</protein>
<dbReference type="Proteomes" id="UP001062846">
    <property type="component" value="Chromosome 3"/>
</dbReference>
<comment type="caution">
    <text evidence="1">The sequence shown here is derived from an EMBL/GenBank/DDBJ whole genome shotgun (WGS) entry which is preliminary data.</text>
</comment>
<name>A0ACC0PD00_RHOML</name>
<sequence length="133" mass="14958">MDGLPNEIASDDPIIEEDKSPLQSHEFSFSSQGVSLGKFGYSPSQIVFFTLGGSKRIKAPRSYCDDMEVSQSFDNTKRKREHVLQPISFSSSSATLSRLRLLFAGHSGFIQNRPFIYFHHRSSWGGACFFLID</sequence>
<gene>
    <name evidence="1" type="ORF">RHMOL_Rhmol03G0111500</name>
</gene>
<accession>A0ACC0PD00</accession>
<evidence type="ECO:0000313" key="1">
    <source>
        <dbReference type="EMBL" id="KAI8563441.1"/>
    </source>
</evidence>
<proteinExistence type="predicted"/>
<reference evidence="1" key="1">
    <citation type="submission" date="2022-02" db="EMBL/GenBank/DDBJ databases">
        <title>Plant Genome Project.</title>
        <authorList>
            <person name="Zhang R.-G."/>
        </authorList>
    </citation>
    <scope>NUCLEOTIDE SEQUENCE</scope>
    <source>
        <strain evidence="1">AT1</strain>
    </source>
</reference>